<name>A0ABR1FNH6_AURAN</name>
<dbReference type="Gene3D" id="2.10.50.10">
    <property type="entry name" value="Tumor Necrosis Factor Receptor, subunit A, domain 2"/>
    <property type="match status" value="1"/>
</dbReference>
<dbReference type="Pfam" id="PF07699">
    <property type="entry name" value="Ephrin_rec_like"/>
    <property type="match status" value="1"/>
</dbReference>
<accession>A0ABR1FNH6</accession>
<protein>
    <recommendedName>
        <fullName evidence="2">Tyrosine-protein kinase ephrin type A/B receptor-like domain-containing protein</fullName>
    </recommendedName>
</protein>
<keyword evidence="4" id="KW-1185">Reference proteome</keyword>
<reference evidence="3 4" key="1">
    <citation type="submission" date="2024-03" db="EMBL/GenBank/DDBJ databases">
        <title>Aureococcus anophagefferens CCMP1851 and Kratosvirus quantuckense: Draft genome of a second virus-susceptible host strain in the model system.</title>
        <authorList>
            <person name="Chase E."/>
            <person name="Truchon A.R."/>
            <person name="Schepens W."/>
            <person name="Wilhelm S.W."/>
        </authorList>
    </citation>
    <scope>NUCLEOTIDE SEQUENCE [LARGE SCALE GENOMIC DNA]</scope>
    <source>
        <strain evidence="3 4">CCMP1851</strain>
    </source>
</reference>
<evidence type="ECO:0000313" key="4">
    <source>
        <dbReference type="Proteomes" id="UP001363151"/>
    </source>
</evidence>
<comment type="caution">
    <text evidence="3">The sequence shown here is derived from an EMBL/GenBank/DDBJ whole genome shotgun (WGS) entry which is preliminary data.</text>
</comment>
<dbReference type="EMBL" id="JBBJCI010000349">
    <property type="protein sequence ID" value="KAK7234042.1"/>
    <property type="molecule type" value="Genomic_DNA"/>
</dbReference>
<feature type="domain" description="Tyrosine-protein kinase ephrin type A/B receptor-like" evidence="2">
    <location>
        <begin position="39"/>
        <end position="77"/>
    </location>
</feature>
<sequence length="972" mass="103483">MSTGKTRDIVTDARRGEDCPAGFYQAGEGASTCAACPAGSYAADAGATSCDPCPAGTYQDTTGATACVACGAGVYRARRRTSRRSTRASRPRRTAPARRATRATTARSPGAPSPTPARASDSLDCDAATANVYELKIEERGGTISSTDDFDLAVYGWGNTSLSVCTKFKKGKIRASFPATYGVRKIELRLAAHVTDDEALTLTLELDGESEFRWDAALGCRARRRRRRRPLRPTYSPSYAPTREPTYAPTTSETYGCSYVWTTNEELAYDGANTITISDMVDLAALSTTCEDDTDTAITVSWAYTDAIYPNADDKLTQYTDAAGTDDVDYASSSVTCMIGLRFTGAPLDITPSMGSGTSGFSGVVFSWLDTSYEEAQFNVYRRSQGTPASANSHVADDADLASVTGSVDYTVPWIGDFKVAVVPNSNPNGAAEGVVSIAHMLTSSEPDPLYDPMVWGRTDADGVLSVVVRVVDYEWSDTTQYFNATPSLVEDGVSHVFSPAWQVAKATHIYGGSARFTDETTVLIQGYGFAVSATACGYVREGVLDNGAVVLTGLLPLQSYDVTMYGATRTNNPDSTERAAAIENCEDLAASGYDNEQTDPGDFVPCRVPIPYFDGQNARLPCSSWSSSTEARWTRVDEFFSGNGLGAYDSPYNNAARTTSGPRTNELLLLAAPEATESDDNAYLRRPHVRELDGHLLQRVRDAFELSFALREATRAPARVALGLRGAYGGSCGSLAFSYDAPTYDATTPGADHAIDVSVQDRVSGFTTTEACGSDGALDYGFQYAVAPNALNPFSPYTLQFNVEFSRATTDPTLIFSIIRDPPGGGSHVALEEGSTITTSMSIDGMHASAADMSASQKLSMGSEVDTGTAAAPLGIGELLQKMADIRKTMTRLAAALDAAGGDEALATEDLDAIQAAIDSWETVLAAYWATTANNEVVTLQSHVSTILATLESTFASFQDDMDDPSELGTS</sequence>
<dbReference type="PANTHER" id="PTHR46967:SF2">
    <property type="entry name" value="SUSHI, VON WILLEBRAND FACTOR TYPE A, EGF AND PENTRAXIN DOMAIN-CONTAINING PROTEIN 1-LIKE"/>
    <property type="match status" value="1"/>
</dbReference>
<evidence type="ECO:0000313" key="3">
    <source>
        <dbReference type="EMBL" id="KAK7234042.1"/>
    </source>
</evidence>
<evidence type="ECO:0000259" key="2">
    <source>
        <dbReference type="Pfam" id="PF07699"/>
    </source>
</evidence>
<feature type="compositionally biased region" description="Basic residues" evidence="1">
    <location>
        <begin position="80"/>
        <end position="101"/>
    </location>
</feature>
<dbReference type="InterPro" id="IPR009030">
    <property type="entry name" value="Growth_fac_rcpt_cys_sf"/>
</dbReference>
<dbReference type="SUPFAM" id="SSF57184">
    <property type="entry name" value="Growth factor receptor domain"/>
    <property type="match status" value="1"/>
</dbReference>
<dbReference type="SMART" id="SM01411">
    <property type="entry name" value="Ephrin_rec_like"/>
    <property type="match status" value="1"/>
</dbReference>
<dbReference type="PANTHER" id="PTHR46967">
    <property type="entry name" value="INSULIN-LIKE GROWTH FACTOR BINDING PROTEIN,N-TERMINAL"/>
    <property type="match status" value="1"/>
</dbReference>
<dbReference type="Proteomes" id="UP001363151">
    <property type="component" value="Unassembled WGS sequence"/>
</dbReference>
<dbReference type="CDD" id="cd00185">
    <property type="entry name" value="TNFRSF"/>
    <property type="match status" value="1"/>
</dbReference>
<organism evidence="3 4">
    <name type="scientific">Aureococcus anophagefferens</name>
    <name type="common">Harmful bloom alga</name>
    <dbReference type="NCBI Taxonomy" id="44056"/>
    <lineage>
        <taxon>Eukaryota</taxon>
        <taxon>Sar</taxon>
        <taxon>Stramenopiles</taxon>
        <taxon>Ochrophyta</taxon>
        <taxon>Pelagophyceae</taxon>
        <taxon>Pelagomonadales</taxon>
        <taxon>Pelagomonadaceae</taxon>
        <taxon>Aureococcus</taxon>
    </lineage>
</organism>
<proteinExistence type="predicted"/>
<dbReference type="InterPro" id="IPR011641">
    <property type="entry name" value="Tyr-kin_ephrin_A/B_rcpt-like"/>
</dbReference>
<feature type="region of interest" description="Disordered" evidence="1">
    <location>
        <begin position="80"/>
        <end position="122"/>
    </location>
</feature>
<evidence type="ECO:0000256" key="1">
    <source>
        <dbReference type="SAM" id="MobiDB-lite"/>
    </source>
</evidence>
<gene>
    <name evidence="3" type="ORF">SO694_00147039</name>
</gene>